<dbReference type="InterPro" id="IPR004872">
    <property type="entry name" value="Lipoprotein_NlpA"/>
</dbReference>
<sequence>MPDVDDPRWLPPKPRRDRSLVIAGAVIVIALLVGLVFSLFGGASAILRDDDRSAAVTIGTTEGSADYWPVLRRLAAAEGITITVVNFSDYAQPNPALAQGQTDLNLFQHLQFLASYNVAAGQNLVPVGSTQVVPLGLYSRRYDTVAKIPRGAEVAIPNDPTNQARALLVLQQAGLVRLRGGGSVLSTPADVDTAASRVSVVPISAQQTVTSLLSVAAAVINNGFAMDADIDPSSAIYNDDPNSPAAAPYINAFVSRYDDRDNPVFARIVEIYHSPEVTRAVMEASRDTSVMVDLPASELQRITADLEAQLKSQ</sequence>
<evidence type="ECO:0000313" key="8">
    <source>
        <dbReference type="EMBL" id="ORV06901.1"/>
    </source>
</evidence>
<keyword evidence="6" id="KW-0449">Lipoprotein</keyword>
<dbReference type="EMBL" id="LQOJ01000020">
    <property type="protein sequence ID" value="ORV06901.1"/>
    <property type="molecule type" value="Genomic_DNA"/>
</dbReference>
<keyword evidence="9" id="KW-1185">Reference proteome</keyword>
<dbReference type="Proteomes" id="UP000193484">
    <property type="component" value="Unassembled WGS sequence"/>
</dbReference>
<dbReference type="Gene3D" id="3.40.190.10">
    <property type="entry name" value="Periplasmic binding protein-like II"/>
    <property type="match status" value="2"/>
</dbReference>
<dbReference type="PANTHER" id="PTHR30429:SF3">
    <property type="entry name" value="LIPOPROTEIN"/>
    <property type="match status" value="1"/>
</dbReference>
<feature type="transmembrane region" description="Helical" evidence="7">
    <location>
        <begin position="20"/>
        <end position="43"/>
    </location>
</feature>
<evidence type="ECO:0000256" key="1">
    <source>
        <dbReference type="ARBA" id="ARBA00004635"/>
    </source>
</evidence>
<proteinExistence type="inferred from homology"/>
<evidence type="ECO:0000256" key="2">
    <source>
        <dbReference type="ARBA" id="ARBA00008973"/>
    </source>
</evidence>
<organism evidence="8 9">
    <name type="scientific">Mycolicibacterium fallax</name>
    <name type="common">Mycobacterium fallax</name>
    <dbReference type="NCBI Taxonomy" id="1793"/>
    <lineage>
        <taxon>Bacteria</taxon>
        <taxon>Bacillati</taxon>
        <taxon>Actinomycetota</taxon>
        <taxon>Actinomycetes</taxon>
        <taxon>Mycobacteriales</taxon>
        <taxon>Mycobacteriaceae</taxon>
        <taxon>Mycolicibacterium</taxon>
    </lineage>
</organism>
<dbReference type="AlphaFoldDB" id="A0A1X1RIP0"/>
<dbReference type="PANTHER" id="PTHR30429">
    <property type="entry name" value="D-METHIONINE-BINDING LIPOPROTEIN METQ"/>
    <property type="match status" value="1"/>
</dbReference>
<comment type="subcellular location">
    <subcellularLocation>
        <location evidence="1">Membrane</location>
        <topology evidence="1">Lipid-anchor</topology>
    </subcellularLocation>
</comment>
<comment type="similarity">
    <text evidence="2">Belongs to the NlpA lipoprotein family.</text>
</comment>
<evidence type="ECO:0000313" key="9">
    <source>
        <dbReference type="Proteomes" id="UP000193484"/>
    </source>
</evidence>
<keyword evidence="3" id="KW-0732">Signal</keyword>
<evidence type="ECO:0000256" key="7">
    <source>
        <dbReference type="SAM" id="Phobius"/>
    </source>
</evidence>
<accession>A0A1X1RIP0</accession>
<evidence type="ECO:0000256" key="6">
    <source>
        <dbReference type="ARBA" id="ARBA00023288"/>
    </source>
</evidence>
<name>A0A1X1RIP0_MYCFA</name>
<keyword evidence="5" id="KW-0564">Palmitate</keyword>
<gene>
    <name evidence="8" type="ORF">AWC04_04765</name>
</gene>
<keyword evidence="4 7" id="KW-0472">Membrane</keyword>
<evidence type="ECO:0000256" key="4">
    <source>
        <dbReference type="ARBA" id="ARBA00023136"/>
    </source>
</evidence>
<dbReference type="SUPFAM" id="SSF53850">
    <property type="entry name" value="Periplasmic binding protein-like II"/>
    <property type="match status" value="1"/>
</dbReference>
<keyword evidence="7" id="KW-1133">Transmembrane helix</keyword>
<protein>
    <submittedName>
        <fullName evidence="8">Methionine ABC transporter substrate-binding protein</fullName>
    </submittedName>
</protein>
<comment type="caution">
    <text evidence="8">The sequence shown here is derived from an EMBL/GenBank/DDBJ whole genome shotgun (WGS) entry which is preliminary data.</text>
</comment>
<evidence type="ECO:0000256" key="5">
    <source>
        <dbReference type="ARBA" id="ARBA00023139"/>
    </source>
</evidence>
<keyword evidence="7" id="KW-0812">Transmembrane</keyword>
<dbReference type="GO" id="GO:0016020">
    <property type="term" value="C:membrane"/>
    <property type="evidence" value="ECO:0007669"/>
    <property type="project" value="UniProtKB-SubCell"/>
</dbReference>
<reference evidence="8 9" key="1">
    <citation type="submission" date="2016-01" db="EMBL/GenBank/DDBJ databases">
        <title>The new phylogeny of the genus Mycobacterium.</title>
        <authorList>
            <person name="Tarcisio F."/>
            <person name="Conor M."/>
            <person name="Antonella G."/>
            <person name="Elisabetta G."/>
            <person name="Giulia F.S."/>
            <person name="Sara T."/>
            <person name="Anna F."/>
            <person name="Clotilde B."/>
            <person name="Roberto B."/>
            <person name="Veronica D.S."/>
            <person name="Fabio R."/>
            <person name="Monica P."/>
            <person name="Olivier J."/>
            <person name="Enrico T."/>
            <person name="Nicola S."/>
        </authorList>
    </citation>
    <scope>NUCLEOTIDE SEQUENCE [LARGE SCALE GENOMIC DNA]</scope>
    <source>
        <strain evidence="8 9">DSM 44179</strain>
    </source>
</reference>
<evidence type="ECO:0000256" key="3">
    <source>
        <dbReference type="ARBA" id="ARBA00022729"/>
    </source>
</evidence>
<dbReference type="OrthoDB" id="9812878at2"/>
<dbReference type="Pfam" id="PF03180">
    <property type="entry name" value="Lipoprotein_9"/>
    <property type="match status" value="1"/>
</dbReference>
<dbReference type="STRING" id="1793.AWC04_04765"/>